<evidence type="ECO:0000313" key="2">
    <source>
        <dbReference type="EMBL" id="MPA36266.1"/>
    </source>
</evidence>
<name>A0A5B6YY67_DAVIN</name>
<feature type="compositionally biased region" description="Basic and acidic residues" evidence="1">
    <location>
        <begin position="32"/>
        <end position="71"/>
    </location>
</feature>
<organism evidence="2">
    <name type="scientific">Davidia involucrata</name>
    <name type="common">Dove tree</name>
    <dbReference type="NCBI Taxonomy" id="16924"/>
    <lineage>
        <taxon>Eukaryota</taxon>
        <taxon>Viridiplantae</taxon>
        <taxon>Streptophyta</taxon>
        <taxon>Embryophyta</taxon>
        <taxon>Tracheophyta</taxon>
        <taxon>Spermatophyta</taxon>
        <taxon>Magnoliopsida</taxon>
        <taxon>eudicotyledons</taxon>
        <taxon>Gunneridae</taxon>
        <taxon>Pentapetalae</taxon>
        <taxon>asterids</taxon>
        <taxon>Cornales</taxon>
        <taxon>Nyssaceae</taxon>
        <taxon>Davidia</taxon>
    </lineage>
</organism>
<reference evidence="2" key="1">
    <citation type="submission" date="2019-08" db="EMBL/GenBank/DDBJ databases">
        <title>Reference gene set and small RNA set construction with multiple tissues from Davidia involucrata Baill.</title>
        <authorList>
            <person name="Yang H."/>
            <person name="Zhou C."/>
            <person name="Li G."/>
            <person name="Wang J."/>
            <person name="Gao P."/>
            <person name="Wang M."/>
            <person name="Wang R."/>
            <person name="Zhao Y."/>
        </authorList>
    </citation>
    <scope>NUCLEOTIDE SEQUENCE</scope>
    <source>
        <tissue evidence="2">Mixed with DoveR01_LX</tissue>
    </source>
</reference>
<dbReference type="InterPro" id="IPR045882">
    <property type="entry name" value="GPT1/2"/>
</dbReference>
<dbReference type="PANTHER" id="PTHR33737:SF2">
    <property type="entry name" value="OS12G0102700 PROTEIN"/>
    <property type="match status" value="1"/>
</dbReference>
<feature type="compositionally biased region" description="Low complexity" evidence="1">
    <location>
        <begin position="162"/>
        <end position="175"/>
    </location>
</feature>
<accession>A0A5B6YY67</accession>
<dbReference type="AlphaFoldDB" id="A0A5B6YY67"/>
<sequence length="710" mass="74536">MSSVSGTNAATEKGEEKGEATAVSETTSKAENQNEHRSRELLEAVDAVKAEDTADNLQQRDKLPQQCESFERERTRKIGKCNLRKSLAWDSAFFTSAGVLDPDELSSMIEGVEKSERNLLPGIEEDICRSTDSISTLESESLTLENFEGDLFEDIRASIQKSSKASNVGRSSSKSASKETETQALCSSKKLDLASQNKMKAKPVFKKESIVVQGPGRLVKQGSGCPQVTQMKPVARNGDSSSSLPKPPKSIGRANPIPIAPTKRASLGTSRVKMENDDVKSTTVASKGALASKVPGLAARRVLPKPALSSKSSSLGSTATRTESTISSSSCDSSASASSNNIGRPPMNSVRRKIDSRTVNPPSSGSIRKTPSKIALKNKTQSGKSGISARLMSSKLSSSTSPASSISDWSSESSSSASTVNRRSNNFRASLDSSSSCRSMDSDTLSALDIQKHSNDQISDGGENQVAGLLSQNVKKAATQIGTLSSPAPSKPSGLRMPSPKIGFFDGVKSLVRTPKGGLQSHSGLPTGLPKVGSGICSLSGGLNKPKLGKLQSATTVAAMGNMKLDTRKPASPLPLQDPSNALTKIPSASRGVKYSPAISPKVMNKTVGESCLNAEEVGATKRVPDHGLDAEKNGSLGVECVELTNFSNTTPLSTSPTTLGVTAGTRTPFAAKNSFCNGEGLDFPTGFSIEVVEEKTSLPSLETAQKENS</sequence>
<gene>
    <name evidence="2" type="ORF">Din_005707</name>
</gene>
<dbReference type="PANTHER" id="PTHR33737">
    <property type="entry name" value="OS05G0121800 PROTEIN"/>
    <property type="match status" value="1"/>
</dbReference>
<feature type="compositionally biased region" description="Low complexity" evidence="1">
    <location>
        <begin position="304"/>
        <end position="339"/>
    </location>
</feature>
<dbReference type="EMBL" id="GHES01005707">
    <property type="protein sequence ID" value="MPA36266.1"/>
    <property type="molecule type" value="Transcribed_RNA"/>
</dbReference>
<feature type="region of interest" description="Disordered" evidence="1">
    <location>
        <begin position="1"/>
        <end position="71"/>
    </location>
</feature>
<dbReference type="GO" id="GO:0008017">
    <property type="term" value="F:microtubule binding"/>
    <property type="evidence" value="ECO:0007669"/>
    <property type="project" value="InterPro"/>
</dbReference>
<feature type="region of interest" description="Disordered" evidence="1">
    <location>
        <begin position="162"/>
        <end position="185"/>
    </location>
</feature>
<feature type="region of interest" description="Disordered" evidence="1">
    <location>
        <begin position="217"/>
        <end position="421"/>
    </location>
</feature>
<evidence type="ECO:0000256" key="1">
    <source>
        <dbReference type="SAM" id="MobiDB-lite"/>
    </source>
</evidence>
<feature type="compositionally biased region" description="Polar residues" evidence="1">
    <location>
        <begin position="357"/>
        <end position="369"/>
    </location>
</feature>
<proteinExistence type="predicted"/>
<feature type="compositionally biased region" description="Low complexity" evidence="1">
    <location>
        <begin position="388"/>
        <end position="418"/>
    </location>
</feature>
<protein>
    <submittedName>
        <fullName evidence="2">Putative endochitinase A isoform X2</fullName>
    </submittedName>
</protein>